<dbReference type="Proteomes" id="UP000464178">
    <property type="component" value="Chromosome"/>
</dbReference>
<reference evidence="2 3" key="1">
    <citation type="submission" date="2019-05" db="EMBL/GenBank/DDBJ databases">
        <authorList>
            <consortium name="Science for Life Laboratories"/>
        </authorList>
    </citation>
    <scope>NUCLEOTIDE SEQUENCE [LARGE SCALE GENOMIC DNA]</scope>
    <source>
        <strain evidence="2">Soil9</strain>
    </source>
</reference>
<evidence type="ECO:0000256" key="1">
    <source>
        <dbReference type="SAM" id="Phobius"/>
    </source>
</evidence>
<sequence length="341" mass="37445">MNPEVSAFLAANGTAVVLVGGALAAIGLVQWRKIRIAEQELEYKQRLIEQGFAVPEVERAVSSRAPVRRGLIDQFGALSGGTKAGIIIGFVIVMTVTVSCIGGAIHGIAYWSHARTQPPHVQQSYLEEMQLAGAHVDPIRGDATFLDLQPVANQRLNAGVAGDQGHSFATMPQKRQEFRGMPFQIGPSYVRLRGNNHTELPTEAKGIRIGFKLDKLHIFHGTEFGAFGDSSHRFHVPEGTEIGQYRVQFADKSERVIPVVYGEDVRDVWNWDRSRATTRGAVAWTGRNPSATREGVGLRVYLTSWQNPRPDVEIASIDYVSEGTTAATPFCIAITAERTWK</sequence>
<dbReference type="AlphaFoldDB" id="A0A6P2D0E7"/>
<proteinExistence type="predicted"/>
<dbReference type="EMBL" id="LR593886">
    <property type="protein sequence ID" value="VTR94297.1"/>
    <property type="molecule type" value="Genomic_DNA"/>
</dbReference>
<dbReference type="KEGG" id="gms:SOIL9_34170"/>
<dbReference type="RefSeq" id="WP_162668856.1">
    <property type="nucleotide sequence ID" value="NZ_LR593886.1"/>
</dbReference>
<feature type="transmembrane region" description="Helical" evidence="1">
    <location>
        <begin position="6"/>
        <end position="29"/>
    </location>
</feature>
<accession>A0A6P2D0E7</accession>
<organism evidence="2 3">
    <name type="scientific">Gemmata massiliana</name>
    <dbReference type="NCBI Taxonomy" id="1210884"/>
    <lineage>
        <taxon>Bacteria</taxon>
        <taxon>Pseudomonadati</taxon>
        <taxon>Planctomycetota</taxon>
        <taxon>Planctomycetia</taxon>
        <taxon>Gemmatales</taxon>
        <taxon>Gemmataceae</taxon>
        <taxon>Gemmata</taxon>
    </lineage>
</organism>
<keyword evidence="3" id="KW-1185">Reference proteome</keyword>
<keyword evidence="1" id="KW-0812">Transmembrane</keyword>
<feature type="transmembrane region" description="Helical" evidence="1">
    <location>
        <begin position="84"/>
        <end position="111"/>
    </location>
</feature>
<protein>
    <submittedName>
        <fullName evidence="2">Uncharacterized protein</fullName>
    </submittedName>
</protein>
<keyword evidence="1" id="KW-0472">Membrane</keyword>
<evidence type="ECO:0000313" key="2">
    <source>
        <dbReference type="EMBL" id="VTR94297.1"/>
    </source>
</evidence>
<evidence type="ECO:0000313" key="3">
    <source>
        <dbReference type="Proteomes" id="UP000464178"/>
    </source>
</evidence>
<gene>
    <name evidence="2" type="ORF">SOIL9_34170</name>
</gene>
<keyword evidence="1" id="KW-1133">Transmembrane helix</keyword>
<name>A0A6P2D0E7_9BACT</name>